<sequence>MRYSLRPRTPVGAGRRAVQADRTGRELYHRNPPSPRREPSGSGIR</sequence>
<protein>
    <submittedName>
        <fullName evidence="2">Uncharacterized protein</fullName>
    </submittedName>
</protein>
<dbReference type="AlphaFoldDB" id="A0A2V0QQ19"/>
<reference evidence="2 3" key="1">
    <citation type="submission" date="2018-04" db="EMBL/GenBank/DDBJ databases">
        <title>Draft genome sequence of Pseudomonas syringae pv. actinidiae biovar 1 strains isolated from kiwifruit in Kagawa prefecture.</title>
        <authorList>
            <person name="Tabuchi M."/>
            <person name="Saito M."/>
            <person name="Fujiwara S."/>
            <person name="Sasa N."/>
            <person name="Akimitsu K."/>
            <person name="Gomi K."/>
            <person name="Konishi-Sugita S."/>
            <person name="Hamano K."/>
            <person name="Kataoka I."/>
        </authorList>
    </citation>
    <scope>NUCLEOTIDE SEQUENCE [LARGE SCALE GENOMIC DNA]</scope>
    <source>
        <strain evidence="2 3">MAFF212206</strain>
    </source>
</reference>
<name>A0A2V0QQ19_PSESF</name>
<organism evidence="2 3">
    <name type="scientific">Pseudomonas syringae pv. actinidiae</name>
    <dbReference type="NCBI Taxonomy" id="103796"/>
    <lineage>
        <taxon>Bacteria</taxon>
        <taxon>Pseudomonadati</taxon>
        <taxon>Pseudomonadota</taxon>
        <taxon>Gammaproteobacteria</taxon>
        <taxon>Pseudomonadales</taxon>
        <taxon>Pseudomonadaceae</taxon>
        <taxon>Pseudomonas</taxon>
        <taxon>Pseudomonas syringae</taxon>
    </lineage>
</organism>
<evidence type="ECO:0000256" key="1">
    <source>
        <dbReference type="SAM" id="MobiDB-lite"/>
    </source>
</evidence>
<dbReference type="EMBL" id="BGJZ01000319">
    <property type="protein sequence ID" value="GBH12738.1"/>
    <property type="molecule type" value="Genomic_DNA"/>
</dbReference>
<proteinExistence type="predicted"/>
<feature type="compositionally biased region" description="Basic and acidic residues" evidence="1">
    <location>
        <begin position="18"/>
        <end position="39"/>
    </location>
</feature>
<gene>
    <name evidence="2" type="ORF">KPSA1_06210</name>
</gene>
<evidence type="ECO:0000313" key="3">
    <source>
        <dbReference type="Proteomes" id="UP000247480"/>
    </source>
</evidence>
<comment type="caution">
    <text evidence="2">The sequence shown here is derived from an EMBL/GenBank/DDBJ whole genome shotgun (WGS) entry which is preliminary data.</text>
</comment>
<dbReference type="Proteomes" id="UP000247480">
    <property type="component" value="Unassembled WGS sequence"/>
</dbReference>
<evidence type="ECO:0000313" key="2">
    <source>
        <dbReference type="EMBL" id="GBH12738.1"/>
    </source>
</evidence>
<accession>A0A2V0QQ19</accession>
<feature type="region of interest" description="Disordered" evidence="1">
    <location>
        <begin position="1"/>
        <end position="45"/>
    </location>
</feature>